<dbReference type="GO" id="GO:0003700">
    <property type="term" value="F:DNA-binding transcription factor activity"/>
    <property type="evidence" value="ECO:0007669"/>
    <property type="project" value="InterPro"/>
</dbReference>
<dbReference type="SUPFAM" id="SSF46689">
    <property type="entry name" value="Homeodomain-like"/>
    <property type="match status" value="2"/>
</dbReference>
<keyword evidence="2" id="KW-0238">DNA-binding</keyword>
<dbReference type="PANTHER" id="PTHR43280:SF2">
    <property type="entry name" value="HTH-TYPE TRANSCRIPTIONAL REGULATOR EXSA"/>
    <property type="match status" value="1"/>
</dbReference>
<dbReference type="PROSITE" id="PS50110">
    <property type="entry name" value="RESPONSE_REGULATORY"/>
    <property type="match status" value="1"/>
</dbReference>
<dbReference type="InterPro" id="IPR011006">
    <property type="entry name" value="CheY-like_superfamily"/>
</dbReference>
<dbReference type="InterPro" id="IPR018060">
    <property type="entry name" value="HTH_AraC"/>
</dbReference>
<dbReference type="SMART" id="SM00448">
    <property type="entry name" value="REC"/>
    <property type="match status" value="1"/>
</dbReference>
<dbReference type="PANTHER" id="PTHR43280">
    <property type="entry name" value="ARAC-FAMILY TRANSCRIPTIONAL REGULATOR"/>
    <property type="match status" value="1"/>
</dbReference>
<proteinExistence type="predicted"/>
<dbReference type="GO" id="GO:0000160">
    <property type="term" value="P:phosphorelay signal transduction system"/>
    <property type="evidence" value="ECO:0007669"/>
    <property type="project" value="InterPro"/>
</dbReference>
<sequence length="509" mass="58041">MKVLVVDDQRLSRAGIIKMIEWDRLGLRLAGECANGHEALEAMSELEVDVVITDVRMPVLDGLQLIEKAKELYPHVAFLVISGFDDFAYVRKSIQLSVADYLLKPVDKLELNALMKDLIEKTQGARNKAADHLYNTREQFFRLLLEGAYDEEESMLEDWSDIRLPEGEDHFVASMFECEMDRRKLFGEFQFLANRCEIFLLRTRDHTYTLIAVGSTEDMGELLSILRTMLSDRSVYRLAGIGTVVKGIDRLRESVAKAYEAYTLQASLPEGSAPSSLGNDDSEISESVEIPLNAAWEREWFILMKQGNRTAILDKLNDLSHYPTSSTMSQDWIDSIFPYVLLRGAKEMFEAGLTNERDYLEAFRIAKNLPHVAGMLSKRDIVADYFNRCLDAEPQAQAEKIKDALEKAKAFVDANFEQPINLTDLALTSYMSPGYFSTLFRQHTGRNFLEYLTQLRMEHAKRLIEGNPNGKIGDIAIQCGYQDLKHFRKLFKRYTGVTPLQYKEDAAVD</sequence>
<keyword evidence="3" id="KW-0804">Transcription</keyword>
<dbReference type="KEGG" id="cheb:HH215_34180"/>
<dbReference type="Pfam" id="PF00072">
    <property type="entry name" value="Response_reg"/>
    <property type="match status" value="1"/>
</dbReference>
<evidence type="ECO:0000256" key="2">
    <source>
        <dbReference type="ARBA" id="ARBA00023125"/>
    </source>
</evidence>
<protein>
    <submittedName>
        <fullName evidence="7">Response regulator</fullName>
    </submittedName>
</protein>
<dbReference type="AlphaFoldDB" id="A0A7Z2VR47"/>
<dbReference type="PRINTS" id="PR00032">
    <property type="entry name" value="HTHARAC"/>
</dbReference>
<dbReference type="Gene3D" id="1.10.10.60">
    <property type="entry name" value="Homeodomain-like"/>
    <property type="match status" value="2"/>
</dbReference>
<evidence type="ECO:0000256" key="4">
    <source>
        <dbReference type="PROSITE-ProRule" id="PRU00169"/>
    </source>
</evidence>
<dbReference type="InterPro" id="IPR018062">
    <property type="entry name" value="HTH_AraC-typ_CS"/>
</dbReference>
<keyword evidence="4" id="KW-0597">Phosphoprotein</keyword>
<feature type="domain" description="HTH araC/xylS-type" evidence="5">
    <location>
        <begin position="406"/>
        <end position="505"/>
    </location>
</feature>
<evidence type="ECO:0000256" key="3">
    <source>
        <dbReference type="ARBA" id="ARBA00023163"/>
    </source>
</evidence>
<dbReference type="RefSeq" id="WP_169283989.1">
    <property type="nucleotide sequence ID" value="NZ_CP051680.1"/>
</dbReference>
<dbReference type="EMBL" id="CP051680">
    <property type="protein sequence ID" value="QJD87747.1"/>
    <property type="molecule type" value="Genomic_DNA"/>
</dbReference>
<dbReference type="CDD" id="cd17536">
    <property type="entry name" value="REC_YesN-like"/>
    <property type="match status" value="1"/>
</dbReference>
<feature type="modified residue" description="4-aspartylphosphate" evidence="4">
    <location>
        <position position="54"/>
    </location>
</feature>
<dbReference type="InterPro" id="IPR020449">
    <property type="entry name" value="Tscrpt_reg_AraC-type_HTH"/>
</dbReference>
<name>A0A7Z2VR47_9BACL</name>
<dbReference type="PROSITE" id="PS01124">
    <property type="entry name" value="HTH_ARAC_FAMILY_2"/>
    <property type="match status" value="1"/>
</dbReference>
<keyword evidence="1" id="KW-0805">Transcription regulation</keyword>
<keyword evidence="8" id="KW-1185">Reference proteome</keyword>
<gene>
    <name evidence="7" type="ORF">HH215_34180</name>
</gene>
<evidence type="ECO:0000313" key="7">
    <source>
        <dbReference type="EMBL" id="QJD87747.1"/>
    </source>
</evidence>
<evidence type="ECO:0000256" key="1">
    <source>
        <dbReference type="ARBA" id="ARBA00023015"/>
    </source>
</evidence>
<dbReference type="SUPFAM" id="SSF52172">
    <property type="entry name" value="CheY-like"/>
    <property type="match status" value="1"/>
</dbReference>
<reference evidence="7 8" key="1">
    <citation type="submission" date="2020-04" db="EMBL/GenBank/DDBJ databases">
        <title>Genome sequencing of novel species.</title>
        <authorList>
            <person name="Heo J."/>
            <person name="Kim S.-J."/>
            <person name="Kim J.-S."/>
            <person name="Hong S.-B."/>
            <person name="Kwon S.-W."/>
        </authorList>
    </citation>
    <scope>NUCLEOTIDE SEQUENCE [LARGE SCALE GENOMIC DNA]</scope>
    <source>
        <strain evidence="7 8">MFER-1</strain>
    </source>
</reference>
<dbReference type="Proteomes" id="UP000502248">
    <property type="component" value="Chromosome"/>
</dbReference>
<dbReference type="PROSITE" id="PS00041">
    <property type="entry name" value="HTH_ARAC_FAMILY_1"/>
    <property type="match status" value="1"/>
</dbReference>
<dbReference type="InterPro" id="IPR009057">
    <property type="entry name" value="Homeodomain-like_sf"/>
</dbReference>
<dbReference type="GO" id="GO:0043565">
    <property type="term" value="F:sequence-specific DNA binding"/>
    <property type="evidence" value="ECO:0007669"/>
    <property type="project" value="InterPro"/>
</dbReference>
<dbReference type="SMART" id="SM00342">
    <property type="entry name" value="HTH_ARAC"/>
    <property type="match status" value="1"/>
</dbReference>
<dbReference type="Pfam" id="PF12833">
    <property type="entry name" value="HTH_18"/>
    <property type="match status" value="1"/>
</dbReference>
<feature type="domain" description="Response regulatory" evidence="6">
    <location>
        <begin position="2"/>
        <end position="119"/>
    </location>
</feature>
<evidence type="ECO:0000313" key="8">
    <source>
        <dbReference type="Proteomes" id="UP000502248"/>
    </source>
</evidence>
<organism evidence="7 8">
    <name type="scientific">Cohnella herbarum</name>
    <dbReference type="NCBI Taxonomy" id="2728023"/>
    <lineage>
        <taxon>Bacteria</taxon>
        <taxon>Bacillati</taxon>
        <taxon>Bacillota</taxon>
        <taxon>Bacilli</taxon>
        <taxon>Bacillales</taxon>
        <taxon>Paenibacillaceae</taxon>
        <taxon>Cohnella</taxon>
    </lineage>
</organism>
<dbReference type="InterPro" id="IPR001789">
    <property type="entry name" value="Sig_transdc_resp-reg_receiver"/>
</dbReference>
<evidence type="ECO:0000259" key="5">
    <source>
        <dbReference type="PROSITE" id="PS01124"/>
    </source>
</evidence>
<accession>A0A7Z2VR47</accession>
<dbReference type="Gene3D" id="3.40.50.2300">
    <property type="match status" value="1"/>
</dbReference>
<evidence type="ECO:0000259" key="6">
    <source>
        <dbReference type="PROSITE" id="PS50110"/>
    </source>
</evidence>